<comment type="similarity">
    <text evidence="1 5">Belongs to the class-II pyridine nucleotide-disulfide oxidoreductase family.</text>
</comment>
<evidence type="ECO:0000256" key="6">
    <source>
        <dbReference type="RuleBase" id="RU003881"/>
    </source>
</evidence>
<keyword evidence="3 5" id="KW-0274">FAD</keyword>
<keyword evidence="9" id="KW-1185">Reference proteome</keyword>
<proteinExistence type="inferred from homology"/>
<reference evidence="8 9" key="1">
    <citation type="submission" date="2023-11" db="EMBL/GenBank/DDBJ databases">
        <title>Draft genome sequence of a psychrophilic Clostridium strain from permafrost water brine.</title>
        <authorList>
            <person name="Shcherbakova V.A."/>
            <person name="Trubitsyn V.E."/>
            <person name="Zakharyuk A.G."/>
        </authorList>
    </citation>
    <scope>NUCLEOTIDE SEQUENCE [LARGE SCALE GENOMIC DNA]</scope>
    <source>
        <strain evidence="8 9">14F</strain>
    </source>
</reference>
<dbReference type="EMBL" id="JAZHFS010000005">
    <property type="protein sequence ID" value="MEF2112163.1"/>
    <property type="molecule type" value="Genomic_DNA"/>
</dbReference>
<evidence type="ECO:0000313" key="8">
    <source>
        <dbReference type="EMBL" id="MEF2112163.1"/>
    </source>
</evidence>
<dbReference type="GO" id="GO:0004791">
    <property type="term" value="F:thioredoxin-disulfide reductase (NADPH) activity"/>
    <property type="evidence" value="ECO:0007669"/>
    <property type="project" value="UniProtKB-EC"/>
</dbReference>
<evidence type="ECO:0000256" key="2">
    <source>
        <dbReference type="ARBA" id="ARBA00022630"/>
    </source>
</evidence>
<evidence type="ECO:0000259" key="7">
    <source>
        <dbReference type="Pfam" id="PF07992"/>
    </source>
</evidence>
<keyword evidence="6" id="KW-0521">NADP</keyword>
<evidence type="ECO:0000256" key="5">
    <source>
        <dbReference type="RuleBase" id="RU003880"/>
    </source>
</evidence>
<dbReference type="InterPro" id="IPR023753">
    <property type="entry name" value="FAD/NAD-binding_dom"/>
</dbReference>
<accession>A0ABU7UP89</accession>
<dbReference type="Proteomes" id="UP001498469">
    <property type="component" value="Unassembled WGS sequence"/>
</dbReference>
<dbReference type="InterPro" id="IPR008255">
    <property type="entry name" value="Pyr_nucl-diS_OxRdtase_2_AS"/>
</dbReference>
<feature type="domain" description="FAD/NAD(P)-binding" evidence="7">
    <location>
        <begin position="5"/>
        <end position="292"/>
    </location>
</feature>
<comment type="caution">
    <text evidence="8">The sequence shown here is derived from an EMBL/GenBank/DDBJ whole genome shotgun (WGS) entry which is preliminary data.</text>
</comment>
<protein>
    <recommendedName>
        <fullName evidence="5">Thioredoxin reductase</fullName>
        <ecNumber evidence="5">1.8.1.9</ecNumber>
    </recommendedName>
</protein>
<dbReference type="PANTHER" id="PTHR48105">
    <property type="entry name" value="THIOREDOXIN REDUCTASE 1-RELATED-RELATED"/>
    <property type="match status" value="1"/>
</dbReference>
<dbReference type="InterPro" id="IPR050097">
    <property type="entry name" value="Ferredoxin-NADP_redctase_2"/>
</dbReference>
<dbReference type="InterPro" id="IPR005982">
    <property type="entry name" value="Thioredox_Rdtase"/>
</dbReference>
<dbReference type="RefSeq" id="WP_216246560.1">
    <property type="nucleotide sequence ID" value="NZ_JAZHFS010000005.1"/>
</dbReference>
<organism evidence="8 9">
    <name type="scientific">Clostridium frigoriphilum</name>
    <dbReference type="NCBI Taxonomy" id="443253"/>
    <lineage>
        <taxon>Bacteria</taxon>
        <taxon>Bacillati</taxon>
        <taxon>Bacillota</taxon>
        <taxon>Clostridia</taxon>
        <taxon>Eubacteriales</taxon>
        <taxon>Clostridiaceae</taxon>
        <taxon>Clostridium</taxon>
    </lineage>
</organism>
<keyword evidence="4 5" id="KW-0560">Oxidoreductase</keyword>
<evidence type="ECO:0000256" key="4">
    <source>
        <dbReference type="ARBA" id="ARBA00023002"/>
    </source>
</evidence>
<evidence type="ECO:0000256" key="1">
    <source>
        <dbReference type="ARBA" id="ARBA00009333"/>
    </source>
</evidence>
<comment type="subunit">
    <text evidence="5">Homodimer.</text>
</comment>
<comment type="cofactor">
    <cofactor evidence="6">
        <name>FAD</name>
        <dbReference type="ChEBI" id="CHEBI:57692"/>
    </cofactor>
    <text evidence="6">Binds 1 FAD per subunit.</text>
</comment>
<dbReference type="Pfam" id="PF07992">
    <property type="entry name" value="Pyr_redox_2"/>
    <property type="match status" value="1"/>
</dbReference>
<evidence type="ECO:0000256" key="3">
    <source>
        <dbReference type="ARBA" id="ARBA00022827"/>
    </source>
</evidence>
<evidence type="ECO:0000313" key="9">
    <source>
        <dbReference type="Proteomes" id="UP001498469"/>
    </source>
</evidence>
<keyword evidence="2 5" id="KW-0285">Flavoprotein</keyword>
<dbReference type="PROSITE" id="PS00573">
    <property type="entry name" value="PYRIDINE_REDOX_2"/>
    <property type="match status" value="1"/>
</dbReference>
<sequence length="307" mass="33658">MEHIYDTIIIGGGPAGLSAGLYASRSRMDTLIIERAEFGGQVATTNEIDNYPGSIENCTGATLSKRMKQQAEEFGTQFAREEVVEVELEGDIKVIKCKDKTYKTKTIIIASGAFPRLSGFKNETELRGKGVSYCATCDADFFEDLDIAVLGGGDSAISEAIYLSKFGKTVTVIHRRSELRAAKSLQEKAFKNPKIKFVWDTIVEEAKGKEMLESLVLKNVKTGELSELKVEGCFVFVGYLPISELYKGKITMNERGDVITDENMKTNIPGVYAAGDIRVKLLRQVITASADGAIAATHAEHYIENKS</sequence>
<comment type="catalytic activity">
    <reaction evidence="5">
        <text>[thioredoxin]-dithiol + NADP(+) = [thioredoxin]-disulfide + NADPH + H(+)</text>
        <dbReference type="Rhea" id="RHEA:20345"/>
        <dbReference type="Rhea" id="RHEA-COMP:10698"/>
        <dbReference type="Rhea" id="RHEA-COMP:10700"/>
        <dbReference type="ChEBI" id="CHEBI:15378"/>
        <dbReference type="ChEBI" id="CHEBI:29950"/>
        <dbReference type="ChEBI" id="CHEBI:50058"/>
        <dbReference type="ChEBI" id="CHEBI:57783"/>
        <dbReference type="ChEBI" id="CHEBI:58349"/>
        <dbReference type="EC" id="1.8.1.9"/>
    </reaction>
</comment>
<name>A0ABU7UP89_9CLOT</name>
<dbReference type="EC" id="1.8.1.9" evidence="5"/>
<gene>
    <name evidence="8" type="primary">trxB</name>
    <name evidence="8" type="ORF">SJI18_07585</name>
</gene>
<keyword evidence="5" id="KW-0676">Redox-active center</keyword>
<dbReference type="NCBIfam" id="TIGR01292">
    <property type="entry name" value="TRX_reduct"/>
    <property type="match status" value="1"/>
</dbReference>